<proteinExistence type="predicted"/>
<dbReference type="AlphaFoldDB" id="A0A914RGP7"/>
<organism evidence="1 2">
    <name type="scientific">Parascaris equorum</name>
    <name type="common">Equine roundworm</name>
    <dbReference type="NCBI Taxonomy" id="6256"/>
    <lineage>
        <taxon>Eukaryota</taxon>
        <taxon>Metazoa</taxon>
        <taxon>Ecdysozoa</taxon>
        <taxon>Nematoda</taxon>
        <taxon>Chromadorea</taxon>
        <taxon>Rhabditida</taxon>
        <taxon>Spirurina</taxon>
        <taxon>Ascaridomorpha</taxon>
        <taxon>Ascaridoidea</taxon>
        <taxon>Ascarididae</taxon>
        <taxon>Parascaris</taxon>
    </lineage>
</organism>
<evidence type="ECO:0000313" key="1">
    <source>
        <dbReference type="Proteomes" id="UP000887564"/>
    </source>
</evidence>
<evidence type="ECO:0000313" key="2">
    <source>
        <dbReference type="WBParaSite" id="PEQ_0000395701-mRNA-1"/>
    </source>
</evidence>
<reference evidence="2" key="1">
    <citation type="submission" date="2022-11" db="UniProtKB">
        <authorList>
            <consortium name="WormBaseParasite"/>
        </authorList>
    </citation>
    <scope>IDENTIFICATION</scope>
</reference>
<protein>
    <submittedName>
        <fullName evidence="2">Uncharacterized protein</fullName>
    </submittedName>
</protein>
<sequence>MYRHCRKLLSCSTFLFGERPLHVTSCLAAFKKGRGTGDQGDYLREFLSISAVEV</sequence>
<keyword evidence="1" id="KW-1185">Reference proteome</keyword>
<dbReference type="Proteomes" id="UP000887564">
    <property type="component" value="Unplaced"/>
</dbReference>
<accession>A0A914RGP7</accession>
<dbReference type="WBParaSite" id="PEQ_0000395701-mRNA-1">
    <property type="protein sequence ID" value="PEQ_0000395701-mRNA-1"/>
    <property type="gene ID" value="PEQ_0000395701"/>
</dbReference>
<name>A0A914RGP7_PAREQ</name>